<accession>X1TCR5</accession>
<protein>
    <submittedName>
        <fullName evidence="1">Uncharacterized protein</fullName>
    </submittedName>
</protein>
<gene>
    <name evidence="1" type="ORF">S12H4_16355</name>
</gene>
<organism evidence="1">
    <name type="scientific">marine sediment metagenome</name>
    <dbReference type="NCBI Taxonomy" id="412755"/>
    <lineage>
        <taxon>unclassified sequences</taxon>
        <taxon>metagenomes</taxon>
        <taxon>ecological metagenomes</taxon>
    </lineage>
</organism>
<comment type="caution">
    <text evidence="1">The sequence shown here is derived from an EMBL/GenBank/DDBJ whole genome shotgun (WGS) entry which is preliminary data.</text>
</comment>
<evidence type="ECO:0000313" key="1">
    <source>
        <dbReference type="EMBL" id="GAI77834.1"/>
    </source>
</evidence>
<dbReference type="EMBL" id="BARW01007907">
    <property type="protein sequence ID" value="GAI77834.1"/>
    <property type="molecule type" value="Genomic_DNA"/>
</dbReference>
<proteinExistence type="predicted"/>
<name>X1TCR5_9ZZZZ</name>
<reference evidence="1" key="1">
    <citation type="journal article" date="2014" name="Front. Microbiol.">
        <title>High frequency of phylogenetically diverse reductive dehalogenase-homologous genes in deep subseafloor sedimentary metagenomes.</title>
        <authorList>
            <person name="Kawai M."/>
            <person name="Futagami T."/>
            <person name="Toyoda A."/>
            <person name="Takaki Y."/>
            <person name="Nishi S."/>
            <person name="Hori S."/>
            <person name="Arai W."/>
            <person name="Tsubouchi T."/>
            <person name="Morono Y."/>
            <person name="Uchiyama I."/>
            <person name="Ito T."/>
            <person name="Fujiyama A."/>
            <person name="Inagaki F."/>
            <person name="Takami H."/>
        </authorList>
    </citation>
    <scope>NUCLEOTIDE SEQUENCE</scope>
    <source>
        <strain evidence="1">Expedition CK06-06</strain>
    </source>
</reference>
<sequence>MLKSTNASSYISALSINMIHRCKREKISVLLLLNTIRLIDKGQIKKMEDLDNYLKDRIDSYPKYILDTEKIKKMLEESYILS</sequence>
<dbReference type="AlphaFoldDB" id="X1TCR5"/>